<protein>
    <submittedName>
        <fullName evidence="1">Uncharacterized protein</fullName>
    </submittedName>
</protein>
<organism evidence="1 2">
    <name type="scientific">Parasutterella excrementihominis YIT 11859</name>
    <dbReference type="NCBI Taxonomy" id="762966"/>
    <lineage>
        <taxon>Bacteria</taxon>
        <taxon>Pseudomonadati</taxon>
        <taxon>Pseudomonadota</taxon>
        <taxon>Betaproteobacteria</taxon>
        <taxon>Burkholderiales</taxon>
        <taxon>Sutterellaceae</taxon>
        <taxon>Parasutterella</taxon>
    </lineage>
</organism>
<evidence type="ECO:0000313" key="2">
    <source>
        <dbReference type="Proteomes" id="UP000005156"/>
    </source>
</evidence>
<dbReference type="EMBL" id="AFBP01000080">
    <property type="protein sequence ID" value="EGG51848.1"/>
    <property type="molecule type" value="Genomic_DNA"/>
</dbReference>
<name>F3QMJ1_9BURK</name>
<dbReference type="Proteomes" id="UP000005156">
    <property type="component" value="Unassembled WGS sequence"/>
</dbReference>
<accession>F3QMJ1</accession>
<evidence type="ECO:0000313" key="1">
    <source>
        <dbReference type="EMBL" id="EGG51848.1"/>
    </source>
</evidence>
<proteinExistence type="predicted"/>
<dbReference type="AlphaFoldDB" id="F3QMJ1"/>
<keyword evidence="2" id="KW-1185">Reference proteome</keyword>
<sequence length="58" mass="6482">MKTSTRITLVKRVADGFEKLSIGALVLGLFQFNYYAIAVGISCFLISLTLTYISEEFK</sequence>
<gene>
    <name evidence="1" type="ORF">HMPREF9439_02170</name>
</gene>
<comment type="caution">
    <text evidence="1">The sequence shown here is derived from an EMBL/GenBank/DDBJ whole genome shotgun (WGS) entry which is preliminary data.</text>
</comment>
<reference evidence="1 2" key="1">
    <citation type="submission" date="2011-02" db="EMBL/GenBank/DDBJ databases">
        <authorList>
            <person name="Weinstock G."/>
            <person name="Sodergren E."/>
            <person name="Clifton S."/>
            <person name="Fulton L."/>
            <person name="Fulton B."/>
            <person name="Courtney L."/>
            <person name="Fronick C."/>
            <person name="Harrison M."/>
            <person name="Strong C."/>
            <person name="Farmer C."/>
            <person name="Delahaunty K."/>
            <person name="Markovic C."/>
            <person name="Hall O."/>
            <person name="Minx P."/>
            <person name="Tomlinson C."/>
            <person name="Mitreva M."/>
            <person name="Hou S."/>
            <person name="Chen J."/>
            <person name="Wollam A."/>
            <person name="Pepin K.H."/>
            <person name="Johnson M."/>
            <person name="Bhonagiri V."/>
            <person name="Zhang X."/>
            <person name="Suruliraj S."/>
            <person name="Warren W."/>
            <person name="Chinwalla A."/>
            <person name="Mardis E.R."/>
            <person name="Wilson R.K."/>
        </authorList>
    </citation>
    <scope>NUCLEOTIDE SEQUENCE [LARGE SCALE GENOMIC DNA]</scope>
    <source>
        <strain evidence="1 2">YIT 11859</strain>
    </source>
</reference>
<dbReference type="HOGENOM" id="CLU_2975188_0_0_4"/>